<protein>
    <submittedName>
        <fullName evidence="2">Tn3 family transposase</fullName>
    </submittedName>
</protein>
<feature type="domain" description="Tn3 transposase DDE" evidence="1">
    <location>
        <begin position="2"/>
        <end position="88"/>
    </location>
</feature>
<reference evidence="2" key="1">
    <citation type="submission" date="2022-02" db="EMBL/GenBank/DDBJ databases">
        <title>Aestuariibaculum sp., a marine bacterium isolated from sediment in Guangxi.</title>
        <authorList>
            <person name="Ying J."/>
        </authorList>
    </citation>
    <scope>NUCLEOTIDE SEQUENCE</scope>
    <source>
        <strain evidence="2">L182</strain>
    </source>
</reference>
<gene>
    <name evidence="2" type="ORF">MKW35_16955</name>
</gene>
<dbReference type="EMBL" id="JAKVQD010000207">
    <property type="protein sequence ID" value="MCH4554312.1"/>
    <property type="molecule type" value="Genomic_DNA"/>
</dbReference>
<dbReference type="InterPro" id="IPR002513">
    <property type="entry name" value="Tn3_Tnp_DDE_dom"/>
</dbReference>
<organism evidence="2 3">
    <name type="scientific">Aestuariibaculum lutulentum</name>
    <dbReference type="NCBI Taxonomy" id="2920935"/>
    <lineage>
        <taxon>Bacteria</taxon>
        <taxon>Pseudomonadati</taxon>
        <taxon>Bacteroidota</taxon>
        <taxon>Flavobacteriia</taxon>
        <taxon>Flavobacteriales</taxon>
        <taxon>Flavobacteriaceae</taxon>
    </lineage>
</organism>
<dbReference type="Proteomes" id="UP001156141">
    <property type="component" value="Unassembled WGS sequence"/>
</dbReference>
<evidence type="ECO:0000313" key="3">
    <source>
        <dbReference type="Proteomes" id="UP001156141"/>
    </source>
</evidence>
<sequence>GATLRQLAHLHDWYISEAAYGEALGRLIDVHRTVPLSALWGDGTTSSSDGQLFHAGGRGTAIGDINARNGNEPGVSFYTHISDQYDPFA</sequence>
<feature type="non-terminal residue" evidence="2">
    <location>
        <position position="89"/>
    </location>
</feature>
<accession>A0ABS9RMZ2</accession>
<feature type="non-terminal residue" evidence="2">
    <location>
        <position position="1"/>
    </location>
</feature>
<keyword evidence="3" id="KW-1185">Reference proteome</keyword>
<evidence type="ECO:0000313" key="2">
    <source>
        <dbReference type="EMBL" id="MCH4554312.1"/>
    </source>
</evidence>
<name>A0ABS9RMZ2_9FLAO</name>
<dbReference type="Pfam" id="PF01526">
    <property type="entry name" value="DDE_Tnp_Tn3"/>
    <property type="match status" value="1"/>
</dbReference>
<proteinExistence type="predicted"/>
<comment type="caution">
    <text evidence="2">The sequence shown here is derived from an EMBL/GenBank/DDBJ whole genome shotgun (WGS) entry which is preliminary data.</text>
</comment>
<evidence type="ECO:0000259" key="1">
    <source>
        <dbReference type="Pfam" id="PF01526"/>
    </source>
</evidence>